<dbReference type="NCBIfam" id="NF001985">
    <property type="entry name" value="PRK00777.1"/>
    <property type="match status" value="1"/>
</dbReference>
<dbReference type="OMA" id="EIHCHEV"/>
<dbReference type="NCBIfam" id="TIGR00152">
    <property type="entry name" value="dephospho-CoA kinase"/>
    <property type="match status" value="1"/>
</dbReference>
<accession>A0A7M7J389</accession>
<dbReference type="FunCoup" id="A0A7M7J389">
    <property type="interactions" value="1358"/>
</dbReference>
<dbReference type="InterPro" id="IPR014729">
    <property type="entry name" value="Rossmann-like_a/b/a_fold"/>
</dbReference>
<dbReference type="Pfam" id="PF01121">
    <property type="entry name" value="CoaE"/>
    <property type="match status" value="1"/>
</dbReference>
<dbReference type="GO" id="GO:0004140">
    <property type="term" value="F:dephospho-CoA kinase activity"/>
    <property type="evidence" value="ECO:0007669"/>
    <property type="project" value="InterPro"/>
</dbReference>
<dbReference type="GeneID" id="111244004"/>
<dbReference type="OrthoDB" id="330671at2759"/>
<dbReference type="SUPFAM" id="SSF52374">
    <property type="entry name" value="Nucleotidylyl transferase"/>
    <property type="match status" value="1"/>
</dbReference>
<dbReference type="RefSeq" id="XP_022646235.1">
    <property type="nucleotide sequence ID" value="XM_022790500.1"/>
</dbReference>
<organism evidence="4 5">
    <name type="scientific">Varroa destructor</name>
    <name type="common">Honeybee mite</name>
    <dbReference type="NCBI Taxonomy" id="109461"/>
    <lineage>
        <taxon>Eukaryota</taxon>
        <taxon>Metazoa</taxon>
        <taxon>Ecdysozoa</taxon>
        <taxon>Arthropoda</taxon>
        <taxon>Chelicerata</taxon>
        <taxon>Arachnida</taxon>
        <taxon>Acari</taxon>
        <taxon>Parasitiformes</taxon>
        <taxon>Mesostigmata</taxon>
        <taxon>Gamasina</taxon>
        <taxon>Dermanyssoidea</taxon>
        <taxon>Varroidae</taxon>
        <taxon>Varroa</taxon>
    </lineage>
</organism>
<protein>
    <recommendedName>
        <fullName evidence="3">Cytidyltransferase-like domain-containing protein</fullName>
    </recommendedName>
</protein>
<dbReference type="FunFam" id="3.40.50.620:FF:000089">
    <property type="entry name" value="Bifunctional coenzyme A synthase"/>
    <property type="match status" value="1"/>
</dbReference>
<proteinExistence type="inferred from homology"/>
<evidence type="ECO:0000256" key="1">
    <source>
        <dbReference type="ARBA" id="ARBA00022741"/>
    </source>
</evidence>
<reference evidence="4" key="1">
    <citation type="submission" date="2021-01" db="UniProtKB">
        <authorList>
            <consortium name="EnsemblMetazoa"/>
        </authorList>
    </citation>
    <scope>IDENTIFICATION</scope>
</reference>
<dbReference type="Proteomes" id="UP000594260">
    <property type="component" value="Unplaced"/>
</dbReference>
<sequence>MIMVQNRCTESSCVGGGSAAGFVNESVNSHQRVTTAASSVFNAFGDVAPSTLCACQRKRQQKSAQTTSDQSNNGSVSAAMFHTGLVVIASPVRQILRQVAPFLREARQVVDHTLYIRLEPNYQWPQRKQMLTGGEVSLLRSIIPRIYGEAARECSHLDVRVLQSFLKNVEIRETSLEKKIEVVIAHKQLNNLDSYVKHQFDVSPKVHLFEPPVTVSTETNSDGGEPLDEKNTVTFSSVCLGGTFDRLHLGHKALLSSAVSIATEKLVVGVTDGDMIKNKLLWELIEPLNVRIEALRCCLQDMDPSLKYEIESISDPYGPTVRDASLQCLYVSDETVKGGLMINEERAKRNFQPMTLYNVSLVKNFNKTEEFMDDKISSSSRRIALLGKVLRKPARNLSIPAQPYVIGLTGGICSGKSYITKILEGLGVACISADLTGHEAYAAGTELNQELVDTFGYEIRAEDGSINRKALGAIIFSDASKRQRLNELVWPEIKRLLQIKVKKAAEMGARVVCIEAALLFEGGWDNLVHCVWYSVISEKEAIARVMKRSVSATVFTFIFLDKCDAEMAMRKVRSQKPAKMFMDRSHVVLSTMWKDEVTQAQVERAYQEIQKYIQK</sequence>
<dbReference type="PANTHER" id="PTHR10695">
    <property type="entry name" value="DEPHOSPHO-COA KINASE-RELATED"/>
    <property type="match status" value="1"/>
</dbReference>
<keyword evidence="2" id="KW-0067">ATP-binding</keyword>
<dbReference type="SUPFAM" id="SSF52540">
    <property type="entry name" value="P-loop containing nucleoside triphosphate hydrolases"/>
    <property type="match status" value="1"/>
</dbReference>
<dbReference type="PANTHER" id="PTHR10695:SF46">
    <property type="entry name" value="BIFUNCTIONAL COENZYME A SYNTHASE-RELATED"/>
    <property type="match status" value="1"/>
</dbReference>
<dbReference type="Gene3D" id="3.40.50.300">
    <property type="entry name" value="P-loop containing nucleotide triphosphate hydrolases"/>
    <property type="match status" value="1"/>
</dbReference>
<dbReference type="KEGG" id="vde:111244004"/>
<dbReference type="AlphaFoldDB" id="A0A7M7J389"/>
<dbReference type="Pfam" id="PF01467">
    <property type="entry name" value="CTP_transf_like"/>
    <property type="match status" value="1"/>
</dbReference>
<name>A0A7M7J389_VARDE</name>
<evidence type="ECO:0000259" key="3">
    <source>
        <dbReference type="Pfam" id="PF01467"/>
    </source>
</evidence>
<evidence type="ECO:0000313" key="5">
    <source>
        <dbReference type="Proteomes" id="UP000594260"/>
    </source>
</evidence>
<dbReference type="NCBIfam" id="TIGR00125">
    <property type="entry name" value="cyt_tran_rel"/>
    <property type="match status" value="1"/>
</dbReference>
<evidence type="ECO:0000256" key="2">
    <source>
        <dbReference type="ARBA" id="ARBA00022840"/>
    </source>
</evidence>
<dbReference type="PROSITE" id="PS51219">
    <property type="entry name" value="DPCK"/>
    <property type="match status" value="1"/>
</dbReference>
<feature type="domain" description="Cytidyltransferase-like" evidence="3">
    <location>
        <begin position="240"/>
        <end position="338"/>
    </location>
</feature>
<dbReference type="CDD" id="cd02022">
    <property type="entry name" value="DPCK"/>
    <property type="match status" value="1"/>
</dbReference>
<dbReference type="InParanoid" id="A0A7M7J389"/>
<keyword evidence="5" id="KW-1185">Reference proteome</keyword>
<dbReference type="CDD" id="cd02164">
    <property type="entry name" value="PPAT_CoAS"/>
    <property type="match status" value="1"/>
</dbReference>
<dbReference type="GO" id="GO:0015937">
    <property type="term" value="P:coenzyme A biosynthetic process"/>
    <property type="evidence" value="ECO:0007669"/>
    <property type="project" value="InterPro"/>
</dbReference>
<keyword evidence="1" id="KW-0547">Nucleotide-binding</keyword>
<dbReference type="InterPro" id="IPR004821">
    <property type="entry name" value="Cyt_trans-like"/>
</dbReference>
<dbReference type="EnsemblMetazoa" id="XM_022790500">
    <property type="protein sequence ID" value="XP_022646235"/>
    <property type="gene ID" value="LOC111244004"/>
</dbReference>
<dbReference type="HAMAP" id="MF_00376">
    <property type="entry name" value="Dephospho_CoA_kinase"/>
    <property type="match status" value="1"/>
</dbReference>
<evidence type="ECO:0000313" key="4">
    <source>
        <dbReference type="EnsemblMetazoa" id="XP_022646235"/>
    </source>
</evidence>
<dbReference type="GO" id="GO:0005524">
    <property type="term" value="F:ATP binding"/>
    <property type="evidence" value="ECO:0007669"/>
    <property type="project" value="UniProtKB-KW"/>
</dbReference>
<dbReference type="InterPro" id="IPR027417">
    <property type="entry name" value="P-loop_NTPase"/>
</dbReference>
<dbReference type="Gene3D" id="3.40.50.620">
    <property type="entry name" value="HUPs"/>
    <property type="match status" value="1"/>
</dbReference>
<dbReference type="InterPro" id="IPR001977">
    <property type="entry name" value="Depp_CoAkinase"/>
</dbReference>